<dbReference type="KEGG" id="cpf:CPF_1110"/>
<dbReference type="PANTHER" id="PTHR37312">
    <property type="entry name" value="MEMBRANE-BOUND ACYLTRANSFERASE YKRP-RELATED"/>
    <property type="match status" value="1"/>
</dbReference>
<keyword evidence="1" id="KW-0472">Membrane</keyword>
<feature type="transmembrane region" description="Helical" evidence="1">
    <location>
        <begin position="42"/>
        <end position="62"/>
    </location>
</feature>
<keyword evidence="1" id="KW-0812">Transmembrane</keyword>
<dbReference type="STRING" id="195103.CPF_1110"/>
<gene>
    <name evidence="3" type="ordered locus">CPF_1110</name>
</gene>
<sequence length="347" mass="40424">MNYLKTQTRNYLIDNSKGLLIFLVVLGHSLEFIRKDYEVARLLYVFIYEFHMPVFVFISGYLSKNVEKGRRNAVRNFLTPFLLFNIIWNLITLAGPLFLRAEFTKLPNEQAFSFFTPGWALWYIFAMFLWKILLPDLLKFKNIFILSIISGIFVKLSGEFGSYMALSRTITFAPFFLAGYYSSEENLKRFRKFTRFNIINKVPSILILIIGVLIALIFVNYSNIADEFFWADRSYSNFNIEIFTGILLYISVYIIGFAFVYVFINLMPENQTFLSKIGKNTLSVYFLHTYFIGSILGLTSLMSSNLGKLLALIVGSLIVTFILSRDCVARFFNKFLDKFNRLLFIKE</sequence>
<protein>
    <submittedName>
        <fullName evidence="3">Acyltransferase family protein</fullName>
    </submittedName>
</protein>
<dbReference type="PaxDb" id="195103-CPF_1110"/>
<evidence type="ECO:0000313" key="4">
    <source>
        <dbReference type="Proteomes" id="UP000001823"/>
    </source>
</evidence>
<dbReference type="GO" id="GO:0016747">
    <property type="term" value="F:acyltransferase activity, transferring groups other than amino-acyl groups"/>
    <property type="evidence" value="ECO:0007669"/>
    <property type="project" value="InterPro"/>
</dbReference>
<name>A0A0H2YTZ8_CLOP1</name>
<evidence type="ECO:0000313" key="3">
    <source>
        <dbReference type="EMBL" id="ABG84261.1"/>
    </source>
</evidence>
<reference evidence="3 4" key="1">
    <citation type="journal article" date="2006" name="Genome Res.">
        <title>Skewed genomic variability in strains of the toxigenic bacterial pathogen, Clostridium perfringens.</title>
        <authorList>
            <person name="Myers G.S."/>
            <person name="Rasko D.A."/>
            <person name="Cheung J.K."/>
            <person name="Ravel J."/>
            <person name="Seshadri R."/>
            <person name="Deboy R.T."/>
            <person name="Ren Q."/>
            <person name="Varga J."/>
            <person name="Awad M.M."/>
            <person name="Brinkac L.M."/>
            <person name="Daugherty S.C."/>
            <person name="Haft D.H."/>
            <person name="Dodson R.J."/>
            <person name="Madupu R."/>
            <person name="Nelson W.C."/>
            <person name="Rosovitz M.J."/>
            <person name="Sullivan S.A."/>
            <person name="Khouri H."/>
            <person name="Dimitrov G.I."/>
            <person name="Watkins K.L."/>
            <person name="Mulligan S."/>
            <person name="Benton J."/>
            <person name="Radune D."/>
            <person name="Fisher D.J."/>
            <person name="Atkins H.S."/>
            <person name="Hiscox T."/>
            <person name="Jost B.H."/>
            <person name="Billington S.J."/>
            <person name="Songer J.G."/>
            <person name="McClane B.A."/>
            <person name="Titball R.W."/>
            <person name="Rood J.I."/>
            <person name="Melville S.B."/>
            <person name="Paulsen I.T."/>
        </authorList>
    </citation>
    <scope>NUCLEOTIDE SEQUENCE [LARGE SCALE GENOMIC DNA]</scope>
    <source>
        <strain evidence="4">ATCC 13124 / DSM 756 / JCM 1290 / NCIMB 6125 / NCTC 8237 / S 107 / Type A</strain>
    </source>
</reference>
<keyword evidence="4" id="KW-1185">Reference proteome</keyword>
<dbReference type="HOGENOM" id="CLU_047004_0_0_9"/>
<keyword evidence="3" id="KW-0012">Acyltransferase</keyword>
<organism evidence="3 4">
    <name type="scientific">Clostridium perfringens (strain ATCC 13124 / DSM 756 / JCM 1290 / NCIMB 6125 / NCTC 8237 / Type A)</name>
    <dbReference type="NCBI Taxonomy" id="195103"/>
    <lineage>
        <taxon>Bacteria</taxon>
        <taxon>Bacillati</taxon>
        <taxon>Bacillota</taxon>
        <taxon>Clostridia</taxon>
        <taxon>Eubacteriales</taxon>
        <taxon>Clostridiaceae</taxon>
        <taxon>Clostridium</taxon>
    </lineage>
</organism>
<feature type="transmembrane region" description="Helical" evidence="1">
    <location>
        <begin position="242"/>
        <end position="264"/>
    </location>
</feature>
<feature type="transmembrane region" description="Helical" evidence="1">
    <location>
        <begin position="284"/>
        <end position="303"/>
    </location>
</feature>
<dbReference type="PANTHER" id="PTHR37312:SF1">
    <property type="entry name" value="MEMBRANE-BOUND ACYLTRANSFERASE YKRP-RELATED"/>
    <property type="match status" value="1"/>
</dbReference>
<feature type="transmembrane region" description="Helical" evidence="1">
    <location>
        <begin position="309"/>
        <end position="332"/>
    </location>
</feature>
<dbReference type="EMBL" id="CP000246">
    <property type="protein sequence ID" value="ABG84261.1"/>
    <property type="molecule type" value="Genomic_DNA"/>
</dbReference>
<dbReference type="InterPro" id="IPR052734">
    <property type="entry name" value="Nod_factor_acetyltransferase"/>
</dbReference>
<dbReference type="eggNOG" id="COG3594">
    <property type="taxonomic scope" value="Bacteria"/>
</dbReference>
<dbReference type="Pfam" id="PF01757">
    <property type="entry name" value="Acyl_transf_3"/>
    <property type="match status" value="1"/>
</dbReference>
<dbReference type="AlphaFoldDB" id="A0A0H2YTZ8"/>
<keyword evidence="1" id="KW-1133">Transmembrane helix</keyword>
<keyword evidence="3" id="KW-0808">Transferase</keyword>
<proteinExistence type="predicted"/>
<evidence type="ECO:0000259" key="2">
    <source>
        <dbReference type="Pfam" id="PF01757"/>
    </source>
</evidence>
<accession>A0A0H2YTZ8</accession>
<feature type="domain" description="Acyltransferase 3" evidence="2">
    <location>
        <begin position="11"/>
        <end position="325"/>
    </location>
</feature>
<dbReference type="Proteomes" id="UP000001823">
    <property type="component" value="Chromosome"/>
</dbReference>
<feature type="transmembrane region" description="Helical" evidence="1">
    <location>
        <begin position="74"/>
        <end position="99"/>
    </location>
</feature>
<feature type="transmembrane region" description="Helical" evidence="1">
    <location>
        <begin position="202"/>
        <end position="222"/>
    </location>
</feature>
<feature type="transmembrane region" description="Helical" evidence="1">
    <location>
        <begin position="111"/>
        <end position="130"/>
    </location>
</feature>
<dbReference type="InterPro" id="IPR002656">
    <property type="entry name" value="Acyl_transf_3_dom"/>
</dbReference>
<evidence type="ECO:0000256" key="1">
    <source>
        <dbReference type="SAM" id="Phobius"/>
    </source>
</evidence>